<accession>B0MBE5</accession>
<dbReference type="eggNOG" id="ENOG5033WZS">
    <property type="taxonomic scope" value="Bacteria"/>
</dbReference>
<dbReference type="AlphaFoldDB" id="B0MBE5"/>
<reference evidence="1" key="2">
    <citation type="submission" date="2013-11" db="EMBL/GenBank/DDBJ databases">
        <title>Draft genome sequence of Anaerostipes caccae (DSM 14662).</title>
        <authorList>
            <person name="Sudarsanam P."/>
            <person name="Ley R."/>
            <person name="Guruge J."/>
            <person name="Turnbaugh P.J."/>
            <person name="Mahowald M."/>
            <person name="Liep D."/>
            <person name="Gordon J."/>
        </authorList>
    </citation>
    <scope>NUCLEOTIDE SEQUENCE</scope>
    <source>
        <strain evidence="1">DSM 14662</strain>
    </source>
</reference>
<dbReference type="Proteomes" id="UP000004935">
    <property type="component" value="Unassembled WGS sequence"/>
</dbReference>
<evidence type="ECO:0000313" key="2">
    <source>
        <dbReference type="Proteomes" id="UP000004935"/>
    </source>
</evidence>
<dbReference type="STRING" id="411490.ANACAC_00872"/>
<gene>
    <name evidence="1" type="ORF">ANACAC_00872</name>
</gene>
<dbReference type="EMBL" id="ABAX03000005">
    <property type="protein sequence ID" value="EDR98820.1"/>
    <property type="molecule type" value="Genomic_DNA"/>
</dbReference>
<proteinExistence type="predicted"/>
<reference evidence="1" key="1">
    <citation type="submission" date="2007-11" db="EMBL/GenBank/DDBJ databases">
        <authorList>
            <person name="Fulton L."/>
            <person name="Clifton S."/>
            <person name="Fulton B."/>
            <person name="Xu J."/>
            <person name="Minx P."/>
            <person name="Pepin K.H."/>
            <person name="Johnson M."/>
            <person name="Thiruvilangam P."/>
            <person name="Bhonagiri V."/>
            <person name="Nash W.E."/>
            <person name="Mardis E.R."/>
            <person name="Wilson R.K."/>
        </authorList>
    </citation>
    <scope>NUCLEOTIDE SEQUENCE [LARGE SCALE GENOMIC DNA]</scope>
    <source>
        <strain evidence="1">DSM 14662</strain>
    </source>
</reference>
<sequence length="162" mass="18788">MFINSSLLVLPAKDGRKEISMRQKITVFFLIAVLLLANTGCQKKETAKSETTTEISIRDQIPKISKKELPAMKKKAAEELKHKWRDSVYDLDRIVFEPEYYKKIGYDSWEEFIKKNTADGDVEKYSLDNIVILEGYEKGSTVADFAVFAKEKGKWKFLYIFK</sequence>
<organism evidence="1 2">
    <name type="scientific">Anaerostipes caccae (strain DSM 14662 / CCUG 47493 / JCM 13470 / NCIMB 13811 / L1-92)</name>
    <dbReference type="NCBI Taxonomy" id="411490"/>
    <lineage>
        <taxon>Bacteria</taxon>
        <taxon>Bacillati</taxon>
        <taxon>Bacillota</taxon>
        <taxon>Clostridia</taxon>
        <taxon>Lachnospirales</taxon>
        <taxon>Lachnospiraceae</taxon>
        <taxon>Anaerostipes</taxon>
    </lineage>
</organism>
<keyword evidence="2" id="KW-1185">Reference proteome</keyword>
<evidence type="ECO:0000313" key="1">
    <source>
        <dbReference type="EMBL" id="EDR98820.1"/>
    </source>
</evidence>
<protein>
    <submittedName>
        <fullName evidence="1">Uncharacterized protein</fullName>
    </submittedName>
</protein>
<name>B0MBE5_ANACD</name>
<comment type="caution">
    <text evidence="1">The sequence shown here is derived from an EMBL/GenBank/DDBJ whole genome shotgun (WGS) entry which is preliminary data.</text>
</comment>
<dbReference type="HOGENOM" id="CLU_1631924_0_0_9"/>